<name>A0AAE1VDA8_9SOLA</name>
<dbReference type="EMBL" id="JAVYJV010000011">
    <property type="protein sequence ID" value="KAK4359591.1"/>
    <property type="molecule type" value="Genomic_DNA"/>
</dbReference>
<gene>
    <name evidence="1" type="ORF">RND71_021820</name>
</gene>
<evidence type="ECO:0000313" key="2">
    <source>
        <dbReference type="Proteomes" id="UP001291623"/>
    </source>
</evidence>
<evidence type="ECO:0000313" key="1">
    <source>
        <dbReference type="EMBL" id="KAK4359591.1"/>
    </source>
</evidence>
<sequence>MFNGSGNSMAHLPSYCDHLVGVQNNPTLIMRLFTRSLTREASEWFVAQNICQWITWEDMMESFMDRYKFNIKVIPDRYYLKKIK</sequence>
<dbReference type="Proteomes" id="UP001291623">
    <property type="component" value="Unassembled WGS sequence"/>
</dbReference>
<reference evidence="1" key="1">
    <citation type="submission" date="2023-12" db="EMBL/GenBank/DDBJ databases">
        <title>Genome assembly of Anisodus tanguticus.</title>
        <authorList>
            <person name="Wang Y.-J."/>
        </authorList>
    </citation>
    <scope>NUCLEOTIDE SEQUENCE</scope>
    <source>
        <strain evidence="1">KB-2021</strain>
        <tissue evidence="1">Leaf</tissue>
    </source>
</reference>
<protein>
    <recommendedName>
        <fullName evidence="3">Retrotransposon gag domain-containing protein</fullName>
    </recommendedName>
</protein>
<evidence type="ECO:0008006" key="3">
    <source>
        <dbReference type="Google" id="ProtNLM"/>
    </source>
</evidence>
<comment type="caution">
    <text evidence="1">The sequence shown here is derived from an EMBL/GenBank/DDBJ whole genome shotgun (WGS) entry which is preliminary data.</text>
</comment>
<organism evidence="1 2">
    <name type="scientific">Anisodus tanguticus</name>
    <dbReference type="NCBI Taxonomy" id="243964"/>
    <lineage>
        <taxon>Eukaryota</taxon>
        <taxon>Viridiplantae</taxon>
        <taxon>Streptophyta</taxon>
        <taxon>Embryophyta</taxon>
        <taxon>Tracheophyta</taxon>
        <taxon>Spermatophyta</taxon>
        <taxon>Magnoliopsida</taxon>
        <taxon>eudicotyledons</taxon>
        <taxon>Gunneridae</taxon>
        <taxon>Pentapetalae</taxon>
        <taxon>asterids</taxon>
        <taxon>lamiids</taxon>
        <taxon>Solanales</taxon>
        <taxon>Solanaceae</taxon>
        <taxon>Solanoideae</taxon>
        <taxon>Hyoscyameae</taxon>
        <taxon>Anisodus</taxon>
    </lineage>
</organism>
<dbReference type="AlphaFoldDB" id="A0AAE1VDA8"/>
<accession>A0AAE1VDA8</accession>
<keyword evidence="2" id="KW-1185">Reference proteome</keyword>
<proteinExistence type="predicted"/>